<organism evidence="7">
    <name type="scientific">hydrothermal vent metagenome</name>
    <dbReference type="NCBI Taxonomy" id="652676"/>
    <lineage>
        <taxon>unclassified sequences</taxon>
        <taxon>metagenomes</taxon>
        <taxon>ecological metagenomes</taxon>
    </lineage>
</organism>
<dbReference type="GO" id="GO:0008855">
    <property type="term" value="F:exodeoxyribonuclease VII activity"/>
    <property type="evidence" value="ECO:0007669"/>
    <property type="project" value="UniProtKB-EC"/>
</dbReference>
<dbReference type="InterPro" id="IPR020579">
    <property type="entry name" value="Exonuc_VII_lsu_C"/>
</dbReference>
<dbReference type="GO" id="GO:0006308">
    <property type="term" value="P:DNA catabolic process"/>
    <property type="evidence" value="ECO:0007669"/>
    <property type="project" value="InterPro"/>
</dbReference>
<dbReference type="NCBIfam" id="TIGR00237">
    <property type="entry name" value="xseA"/>
    <property type="match status" value="1"/>
</dbReference>
<accession>A0A3B0ZTG6</accession>
<dbReference type="GO" id="GO:0009318">
    <property type="term" value="C:exodeoxyribonuclease VII complex"/>
    <property type="evidence" value="ECO:0007669"/>
    <property type="project" value="InterPro"/>
</dbReference>
<keyword evidence="4" id="KW-0269">Exonuclease</keyword>
<dbReference type="EC" id="3.1.11.6" evidence="7"/>
<feature type="domain" description="Exonuclease VII large subunit C-terminal" evidence="5">
    <location>
        <begin position="133"/>
        <end position="455"/>
    </location>
</feature>
<dbReference type="PANTHER" id="PTHR30008:SF0">
    <property type="entry name" value="EXODEOXYRIBONUCLEASE 7 LARGE SUBUNIT"/>
    <property type="match status" value="1"/>
</dbReference>
<sequence>MNISASTTLAPPPRDIYSISRLNREARSLLEGSFPLLWIEAEISNFARPASGHWYFSLKDEAAQVRCAMFRNRNSVVDFVPKNGDQILIRARIGLYEARGEFQIIAEHMEAAGDGALRRAYDELKHRLQQQGLFATEHKQPIPDTINRIGVITSPTGAAIHDILTTLKRRYPSAKVIIYPVAVQGAQSAAQISSMIQTASARNEIDVLIIARGGGSLEDLWSFNEEVVAQAIYNCSLPIISGVGHEVDVTIADLVADFRAATPTAAAELVSPNQFELRTKLQLLRSRLIQSNKRNYKHLQQRLSWTLKRLQHPGRLLQEYAQRVDDLQTRTYQSITGQISHNKLEQALLYEKLAALHPARQISSQIQYCQTLSTRLRQSIKQQLHSKQQQFLGQTQVLNTVSPLATLERGYAIVTHTLDNEDSENSNKQTLVRDANNLNVGDRVTTRLHSGKIKCNVLEIENE</sequence>
<dbReference type="InterPro" id="IPR025824">
    <property type="entry name" value="OB-fold_nuc-bd_dom"/>
</dbReference>
<evidence type="ECO:0000256" key="1">
    <source>
        <dbReference type="ARBA" id="ARBA00022490"/>
    </source>
</evidence>
<dbReference type="HAMAP" id="MF_00378">
    <property type="entry name" value="Exonuc_7_L"/>
    <property type="match status" value="1"/>
</dbReference>
<name>A0A3B0ZTG6_9ZZZZ</name>
<dbReference type="InterPro" id="IPR003753">
    <property type="entry name" value="Exonuc_VII_L"/>
</dbReference>
<reference evidence="7" key="1">
    <citation type="submission" date="2018-06" db="EMBL/GenBank/DDBJ databases">
        <authorList>
            <person name="Zhirakovskaya E."/>
        </authorList>
    </citation>
    <scope>NUCLEOTIDE SEQUENCE</scope>
</reference>
<dbReference type="Pfam" id="PF02601">
    <property type="entry name" value="Exonuc_VII_L"/>
    <property type="match status" value="1"/>
</dbReference>
<keyword evidence="3 7" id="KW-0378">Hydrolase</keyword>
<feature type="domain" description="OB-fold nucleic acid binding" evidence="6">
    <location>
        <begin position="17"/>
        <end position="110"/>
    </location>
</feature>
<evidence type="ECO:0000256" key="2">
    <source>
        <dbReference type="ARBA" id="ARBA00022722"/>
    </source>
</evidence>
<evidence type="ECO:0000259" key="5">
    <source>
        <dbReference type="Pfam" id="PF02601"/>
    </source>
</evidence>
<dbReference type="PANTHER" id="PTHR30008">
    <property type="entry name" value="EXODEOXYRIBONUCLEASE 7 LARGE SUBUNIT"/>
    <property type="match status" value="1"/>
</dbReference>
<gene>
    <name evidence="7" type="ORF">MNBD_GAMMA21-536</name>
</gene>
<keyword evidence="2" id="KW-0540">Nuclease</keyword>
<dbReference type="GO" id="GO:0003676">
    <property type="term" value="F:nucleic acid binding"/>
    <property type="evidence" value="ECO:0007669"/>
    <property type="project" value="InterPro"/>
</dbReference>
<evidence type="ECO:0000256" key="3">
    <source>
        <dbReference type="ARBA" id="ARBA00022801"/>
    </source>
</evidence>
<evidence type="ECO:0000313" key="7">
    <source>
        <dbReference type="EMBL" id="VAW92500.1"/>
    </source>
</evidence>
<proteinExistence type="inferred from homology"/>
<evidence type="ECO:0000256" key="4">
    <source>
        <dbReference type="ARBA" id="ARBA00022839"/>
    </source>
</evidence>
<protein>
    <submittedName>
        <fullName evidence="7">Exodeoxyribonuclease VII large subunit</fullName>
        <ecNumber evidence="7">3.1.11.6</ecNumber>
    </submittedName>
</protein>
<dbReference type="CDD" id="cd04489">
    <property type="entry name" value="ExoVII_LU_OBF"/>
    <property type="match status" value="1"/>
</dbReference>
<evidence type="ECO:0000259" key="6">
    <source>
        <dbReference type="Pfam" id="PF13742"/>
    </source>
</evidence>
<dbReference type="Pfam" id="PF13742">
    <property type="entry name" value="tRNA_anti_2"/>
    <property type="match status" value="1"/>
</dbReference>
<dbReference type="EMBL" id="UOFR01000015">
    <property type="protein sequence ID" value="VAW92500.1"/>
    <property type="molecule type" value="Genomic_DNA"/>
</dbReference>
<keyword evidence="1" id="KW-0963">Cytoplasm</keyword>
<dbReference type="AlphaFoldDB" id="A0A3B0ZTG6"/>